<dbReference type="Gene3D" id="1.10.260.50">
    <property type="match status" value="1"/>
</dbReference>
<comment type="cofactor">
    <cofactor evidence="1">
        <name>pyridoxal 5'-phosphate</name>
        <dbReference type="ChEBI" id="CHEBI:597326"/>
    </cofactor>
</comment>
<dbReference type="PIRSF" id="PIRSF005572">
    <property type="entry name" value="NifS"/>
    <property type="match status" value="1"/>
</dbReference>
<evidence type="ECO:0000256" key="1">
    <source>
        <dbReference type="ARBA" id="ARBA00001933"/>
    </source>
</evidence>
<dbReference type="InterPro" id="IPR015424">
    <property type="entry name" value="PyrdxlP-dep_Trfase"/>
</dbReference>
<gene>
    <name evidence="4" type="ORF">BWGO95_04543</name>
</gene>
<dbReference type="InterPro" id="IPR000192">
    <property type="entry name" value="Aminotrans_V_dom"/>
</dbReference>
<dbReference type="NCBIfam" id="NF002806">
    <property type="entry name" value="PRK02948.1"/>
    <property type="match status" value="1"/>
</dbReference>
<feature type="domain" description="Aminotransferase class V" evidence="3">
    <location>
        <begin position="3"/>
        <end position="361"/>
    </location>
</feature>
<proteinExistence type="predicted"/>
<sequence length="381" mass="41857">MMIYLDYAATTPMSEEALETYIAAAKTYFGNEQSLHDIGGSASSLLQVCRETFAEMIGGKEQGVFFTSGGSESNYLAIQSLLNARNGKHIITTPMEHASIRSYFQSLQSQGYTITEIPVDKSGIIHLVDLEAAITEDTALASIQHGNSEIGTIQNIAEIGALLKKFNVLFHSDCVQTFGKLPIDVTAMEIDSLSVSAHKIYGPKGVGACYINPQVRWEQIFPGTSHEKGFRPGTVNVPGVASFLTAAEHILKNQKEESFRFKQLRSYFLEQLQTLPLEIEVKGHSTACLPHIIGVTIKGIEGQYTMLECNRHGIAISTGSACQVGKQEPSKTMLAIGKTYEEAKQYVRFSFGHHTTKEQIDTTIHALHTIGNQFYRGVKSL</sequence>
<dbReference type="Proteomes" id="UP000195696">
    <property type="component" value="Unassembled WGS sequence"/>
</dbReference>
<dbReference type="PANTHER" id="PTHR11601">
    <property type="entry name" value="CYSTEINE DESULFURYLASE FAMILY MEMBER"/>
    <property type="match status" value="1"/>
</dbReference>
<name>A0A1D3MT22_BACMY</name>
<evidence type="ECO:0000259" key="3">
    <source>
        <dbReference type="Pfam" id="PF00266"/>
    </source>
</evidence>
<evidence type="ECO:0000256" key="2">
    <source>
        <dbReference type="ARBA" id="ARBA00022898"/>
    </source>
</evidence>
<reference evidence="4 5" key="1">
    <citation type="submission" date="2016-08" db="EMBL/GenBank/DDBJ databases">
        <authorList>
            <person name="Seilhamer J.J."/>
        </authorList>
    </citation>
    <scope>NUCLEOTIDE SEQUENCE [LARGE SCALE GENOMIC DNA]</scope>
    <source>
        <strain evidence="4 5">SDA_GO95</strain>
    </source>
</reference>
<dbReference type="SUPFAM" id="SSF53383">
    <property type="entry name" value="PLP-dependent transferases"/>
    <property type="match status" value="1"/>
</dbReference>
<keyword evidence="2" id="KW-0663">Pyridoxal phosphate</keyword>
<dbReference type="EMBL" id="FMAK01000052">
    <property type="protein sequence ID" value="SCB70373.1"/>
    <property type="molecule type" value="Genomic_DNA"/>
</dbReference>
<dbReference type="Gene3D" id="3.90.1150.10">
    <property type="entry name" value="Aspartate Aminotransferase, domain 1"/>
    <property type="match status" value="1"/>
</dbReference>
<dbReference type="RefSeq" id="WP_002160372.1">
    <property type="nucleotide sequence ID" value="NZ_CP035953.1"/>
</dbReference>
<dbReference type="Pfam" id="PF00266">
    <property type="entry name" value="Aminotran_5"/>
    <property type="match status" value="1"/>
</dbReference>
<dbReference type="Gene3D" id="3.40.640.10">
    <property type="entry name" value="Type I PLP-dependent aspartate aminotransferase-like (Major domain)"/>
    <property type="match status" value="1"/>
</dbReference>
<organism evidence="4 5">
    <name type="scientific">Bacillus mycoides</name>
    <dbReference type="NCBI Taxonomy" id="1405"/>
    <lineage>
        <taxon>Bacteria</taxon>
        <taxon>Bacillati</taxon>
        <taxon>Bacillota</taxon>
        <taxon>Bacilli</taxon>
        <taxon>Bacillales</taxon>
        <taxon>Bacillaceae</taxon>
        <taxon>Bacillus</taxon>
        <taxon>Bacillus cereus group</taxon>
    </lineage>
</organism>
<dbReference type="InterPro" id="IPR016454">
    <property type="entry name" value="Cysteine_dSase"/>
</dbReference>
<evidence type="ECO:0000313" key="5">
    <source>
        <dbReference type="Proteomes" id="UP000195696"/>
    </source>
</evidence>
<accession>A0A1D3MT22</accession>
<dbReference type="AlphaFoldDB" id="A0A1D3MT22"/>
<protein>
    <submittedName>
        <fullName evidence="4">Cysteine desulfurase</fullName>
    </submittedName>
</protein>
<dbReference type="GO" id="GO:0003824">
    <property type="term" value="F:catalytic activity"/>
    <property type="evidence" value="ECO:0007669"/>
    <property type="project" value="UniProtKB-ARBA"/>
</dbReference>
<dbReference type="PANTHER" id="PTHR11601:SF36">
    <property type="entry name" value="CYSTEINE DESULFURASE NIFS-RELATED"/>
    <property type="match status" value="1"/>
</dbReference>
<dbReference type="InterPro" id="IPR015421">
    <property type="entry name" value="PyrdxlP-dep_Trfase_major"/>
</dbReference>
<dbReference type="InterPro" id="IPR015422">
    <property type="entry name" value="PyrdxlP-dep_Trfase_small"/>
</dbReference>
<evidence type="ECO:0000313" key="4">
    <source>
        <dbReference type="EMBL" id="SCB70373.1"/>
    </source>
</evidence>